<evidence type="ECO:0000313" key="1">
    <source>
        <dbReference type="EMBL" id="GAA3902805.1"/>
    </source>
</evidence>
<evidence type="ECO:0000313" key="2">
    <source>
        <dbReference type="Proteomes" id="UP001500827"/>
    </source>
</evidence>
<gene>
    <name evidence="1" type="ORF">GCM10022276_21900</name>
</gene>
<name>A0ABP7LL41_9SPHN</name>
<reference evidence="2" key="1">
    <citation type="journal article" date="2019" name="Int. J. Syst. Evol. Microbiol.">
        <title>The Global Catalogue of Microorganisms (GCM) 10K type strain sequencing project: providing services to taxonomists for standard genome sequencing and annotation.</title>
        <authorList>
            <consortium name="The Broad Institute Genomics Platform"/>
            <consortium name="The Broad Institute Genome Sequencing Center for Infectious Disease"/>
            <person name="Wu L."/>
            <person name="Ma J."/>
        </authorList>
    </citation>
    <scope>NUCLEOTIDE SEQUENCE [LARGE SCALE GENOMIC DNA]</scope>
    <source>
        <strain evidence="2">JCM 17543</strain>
    </source>
</reference>
<dbReference type="EMBL" id="BAABBM010000001">
    <property type="protein sequence ID" value="GAA3902805.1"/>
    <property type="molecule type" value="Genomic_DNA"/>
</dbReference>
<dbReference type="Proteomes" id="UP001500827">
    <property type="component" value="Unassembled WGS sequence"/>
</dbReference>
<sequence length="57" mass="6252">MKSNHTCRDISGPLLRRDLLAMFAYVNRNGRSSKCVDGTFGDAEVHLERLAAAAGMQ</sequence>
<protein>
    <submittedName>
        <fullName evidence="1">Uncharacterized protein</fullName>
    </submittedName>
</protein>
<proteinExistence type="predicted"/>
<comment type="caution">
    <text evidence="1">The sequence shown here is derived from an EMBL/GenBank/DDBJ whole genome shotgun (WGS) entry which is preliminary data.</text>
</comment>
<accession>A0ABP7LL41</accession>
<organism evidence="1 2">
    <name type="scientific">Sphingomonas limnosediminicola</name>
    <dbReference type="NCBI Taxonomy" id="940133"/>
    <lineage>
        <taxon>Bacteria</taxon>
        <taxon>Pseudomonadati</taxon>
        <taxon>Pseudomonadota</taxon>
        <taxon>Alphaproteobacteria</taxon>
        <taxon>Sphingomonadales</taxon>
        <taxon>Sphingomonadaceae</taxon>
        <taxon>Sphingomonas</taxon>
    </lineage>
</organism>
<keyword evidence="2" id="KW-1185">Reference proteome</keyword>
<dbReference type="RefSeq" id="WP_344699733.1">
    <property type="nucleotide sequence ID" value="NZ_BAABBM010000001.1"/>
</dbReference>